<keyword evidence="1" id="KW-0175">Coiled coil</keyword>
<dbReference type="EMBL" id="LN835308">
    <property type="protein sequence ID" value="CRH03917.1"/>
    <property type="molecule type" value="Genomic_DNA"/>
</dbReference>
<dbReference type="OrthoDB" id="375798at2759"/>
<dbReference type="SUPFAM" id="SSF48371">
    <property type="entry name" value="ARM repeat"/>
    <property type="match status" value="1"/>
</dbReference>
<evidence type="ECO:0000256" key="1">
    <source>
        <dbReference type="SAM" id="Coils"/>
    </source>
</evidence>
<dbReference type="GeneID" id="39738217"/>
<feature type="coiled-coil region" evidence="1">
    <location>
        <begin position="4"/>
        <end position="65"/>
    </location>
</feature>
<evidence type="ECO:0000256" key="2">
    <source>
        <dbReference type="SAM" id="MobiDB-lite"/>
    </source>
</evidence>
<dbReference type="AlphaFoldDB" id="A0A1J1HI15"/>
<protein>
    <submittedName>
        <fullName evidence="3">Uncharacterized protein</fullName>
    </submittedName>
</protein>
<keyword evidence="4" id="KW-1185">Reference proteome</keyword>
<accession>A0A1J1HI15</accession>
<feature type="compositionally biased region" description="Low complexity" evidence="2">
    <location>
        <begin position="246"/>
        <end position="256"/>
    </location>
</feature>
<name>A0A1J1HI15_PLARL</name>
<evidence type="ECO:0000313" key="3">
    <source>
        <dbReference type="EMBL" id="CRH03917.1"/>
    </source>
</evidence>
<dbReference type="VEuPathDB" id="PlasmoDB:PRELSG_1328400"/>
<organism evidence="3 4">
    <name type="scientific">Plasmodium relictum</name>
    <dbReference type="NCBI Taxonomy" id="85471"/>
    <lineage>
        <taxon>Eukaryota</taxon>
        <taxon>Sar</taxon>
        <taxon>Alveolata</taxon>
        <taxon>Apicomplexa</taxon>
        <taxon>Aconoidasida</taxon>
        <taxon>Haemosporida</taxon>
        <taxon>Plasmodiidae</taxon>
        <taxon>Plasmodium</taxon>
        <taxon>Plasmodium (Haemamoeba)</taxon>
    </lineage>
</organism>
<evidence type="ECO:0000313" key="4">
    <source>
        <dbReference type="Proteomes" id="UP000220158"/>
    </source>
</evidence>
<proteinExistence type="predicted"/>
<dbReference type="OMA" id="YTAKNEC"/>
<feature type="compositionally biased region" description="Basic and acidic residues" evidence="2">
    <location>
        <begin position="261"/>
        <end position="271"/>
    </location>
</feature>
<dbReference type="InterPro" id="IPR011989">
    <property type="entry name" value="ARM-like"/>
</dbReference>
<dbReference type="Proteomes" id="UP000220158">
    <property type="component" value="Chromosome 13"/>
</dbReference>
<feature type="region of interest" description="Disordered" evidence="2">
    <location>
        <begin position="236"/>
        <end position="271"/>
    </location>
</feature>
<dbReference type="RefSeq" id="XP_028535923.1">
    <property type="nucleotide sequence ID" value="XM_028678815.1"/>
</dbReference>
<reference evidence="3 4" key="1">
    <citation type="submission" date="2015-04" db="EMBL/GenBank/DDBJ databases">
        <authorList>
            <consortium name="Pathogen Informatics"/>
        </authorList>
    </citation>
    <scope>NUCLEOTIDE SEQUENCE [LARGE SCALE GENOMIC DNA]</scope>
    <source>
        <strain evidence="3 4">SGS1</strain>
    </source>
</reference>
<gene>
    <name evidence="3" type="ORF">PRELSG_1328400</name>
</gene>
<dbReference type="InterPro" id="IPR016024">
    <property type="entry name" value="ARM-type_fold"/>
</dbReference>
<sequence length="528" mass="62798">MTKINILNNDLENLKEDNTKENYTKEHRFSNKKRVIEDYHEQNNENEFIRNLKKINQNNNNLEDNKLSQFIINYYEWDEIPPINNLPYGLINKANDLKLKNYYKNINLNLDDDNISFINKIKIKNLEYDKLNTFNKQTILNVISSDSSNTPYKNNNDENIKEQKHTNKFEEEKFHCSASSIIYEDIKEYFFKIKLNTTKINSIYITSKNNDKNYILNTENNFISIRRKEEINNKKEDSVFEEENNNIKNKNNIENKSQTKNKNESENKNDVKNKEEINWMNDFVALTNIQILAKNTNKFNEWDNLKVIIPNIINFCCSPRSCICKNSFLTIKYVCTSLKDNKINLCKFFVSIFPFIIKKLDIKNNFLNDCATKSIEEFMIYSNSVNNYEMLRLICSHSYDKNSSISKKMSYFVYLFLKNLPKNDLINFNLSDFAEPFLNFINAKLEETKKFIKQALILFLEFQNEDYIIENLKNGVKHKENVVIVEKQIRNLLKCNNSESLKKKYATFHKFKNTNKLKNLNKTSSFIF</sequence>
<dbReference type="KEGG" id="prel:PRELSG_1328400"/>
<dbReference type="Gene3D" id="1.25.10.10">
    <property type="entry name" value="Leucine-rich Repeat Variant"/>
    <property type="match status" value="1"/>
</dbReference>